<keyword evidence="3 8" id="KW-0547">Nucleotide-binding</keyword>
<reference evidence="10" key="1">
    <citation type="submission" date="2020-10" db="EMBL/GenBank/DDBJ databases">
        <authorList>
            <person name="Gilroy R."/>
        </authorList>
    </citation>
    <scope>NUCLEOTIDE SEQUENCE</scope>
    <source>
        <strain evidence="10">ChiSjej2B20-13462</strain>
    </source>
</reference>
<evidence type="ECO:0000313" key="10">
    <source>
        <dbReference type="EMBL" id="HIQ70558.1"/>
    </source>
</evidence>
<dbReference type="EC" id="2.7.4.25" evidence="8"/>
<name>A0A9D0Z9X1_9FIRM</name>
<accession>A0A9D0Z9X1</accession>
<keyword evidence="5 8" id="KW-0067">ATP-binding</keyword>
<organism evidence="10 11">
    <name type="scientific">Candidatus Avoscillospira stercorigallinarum</name>
    <dbReference type="NCBI Taxonomy" id="2840708"/>
    <lineage>
        <taxon>Bacteria</taxon>
        <taxon>Bacillati</taxon>
        <taxon>Bacillota</taxon>
        <taxon>Clostridia</taxon>
        <taxon>Eubacteriales</taxon>
        <taxon>Oscillospiraceae</taxon>
        <taxon>Oscillospiraceae incertae sedis</taxon>
        <taxon>Candidatus Avoscillospira</taxon>
    </lineage>
</organism>
<dbReference type="EMBL" id="DVFN01000138">
    <property type="protein sequence ID" value="HIQ70558.1"/>
    <property type="molecule type" value="Genomic_DNA"/>
</dbReference>
<gene>
    <name evidence="8" type="primary">cmk</name>
    <name evidence="10" type="ORF">IAA67_09555</name>
</gene>
<comment type="subcellular location">
    <subcellularLocation>
        <location evidence="8">Cytoplasm</location>
    </subcellularLocation>
</comment>
<feature type="domain" description="Cytidylate kinase" evidence="9">
    <location>
        <begin position="6"/>
        <end position="221"/>
    </location>
</feature>
<dbReference type="GO" id="GO:0006220">
    <property type="term" value="P:pyrimidine nucleotide metabolic process"/>
    <property type="evidence" value="ECO:0007669"/>
    <property type="project" value="UniProtKB-UniRule"/>
</dbReference>
<dbReference type="CDD" id="cd02020">
    <property type="entry name" value="CMPK"/>
    <property type="match status" value="1"/>
</dbReference>
<proteinExistence type="inferred from homology"/>
<evidence type="ECO:0000256" key="5">
    <source>
        <dbReference type="ARBA" id="ARBA00022840"/>
    </source>
</evidence>
<evidence type="ECO:0000256" key="7">
    <source>
        <dbReference type="ARBA" id="ARBA00048478"/>
    </source>
</evidence>
<comment type="caution">
    <text evidence="10">The sequence shown here is derived from an EMBL/GenBank/DDBJ whole genome shotgun (WGS) entry which is preliminary data.</text>
</comment>
<evidence type="ECO:0000256" key="1">
    <source>
        <dbReference type="ARBA" id="ARBA00009427"/>
    </source>
</evidence>
<dbReference type="InterPro" id="IPR011994">
    <property type="entry name" value="Cytidylate_kinase_dom"/>
</dbReference>
<dbReference type="AlphaFoldDB" id="A0A9D0Z9X1"/>
<evidence type="ECO:0000256" key="4">
    <source>
        <dbReference type="ARBA" id="ARBA00022777"/>
    </source>
</evidence>
<evidence type="ECO:0000256" key="3">
    <source>
        <dbReference type="ARBA" id="ARBA00022741"/>
    </source>
</evidence>
<dbReference type="InterPro" id="IPR003136">
    <property type="entry name" value="Cytidylate_kin"/>
</dbReference>
<dbReference type="PANTHER" id="PTHR21299:SF2">
    <property type="entry name" value="CYTIDYLATE KINASE"/>
    <property type="match status" value="1"/>
</dbReference>
<dbReference type="HAMAP" id="MF_00238">
    <property type="entry name" value="Cytidyl_kinase_type1"/>
    <property type="match status" value="1"/>
</dbReference>
<evidence type="ECO:0000256" key="2">
    <source>
        <dbReference type="ARBA" id="ARBA00022679"/>
    </source>
</evidence>
<dbReference type="GO" id="GO:0005829">
    <property type="term" value="C:cytosol"/>
    <property type="evidence" value="ECO:0007669"/>
    <property type="project" value="TreeGrafter"/>
</dbReference>
<evidence type="ECO:0000259" key="9">
    <source>
        <dbReference type="Pfam" id="PF02224"/>
    </source>
</evidence>
<keyword evidence="8" id="KW-0963">Cytoplasm</keyword>
<comment type="catalytic activity">
    <reaction evidence="7 8">
        <text>CMP + ATP = CDP + ADP</text>
        <dbReference type="Rhea" id="RHEA:11600"/>
        <dbReference type="ChEBI" id="CHEBI:30616"/>
        <dbReference type="ChEBI" id="CHEBI:58069"/>
        <dbReference type="ChEBI" id="CHEBI:60377"/>
        <dbReference type="ChEBI" id="CHEBI:456216"/>
        <dbReference type="EC" id="2.7.4.25"/>
    </reaction>
</comment>
<protein>
    <recommendedName>
        <fullName evidence="8">Cytidylate kinase</fullName>
        <shortName evidence="8">CK</shortName>
        <ecNumber evidence="8">2.7.4.25</ecNumber>
    </recommendedName>
    <alternativeName>
        <fullName evidence="8">Cytidine monophosphate kinase</fullName>
        <shortName evidence="8">CMP kinase</shortName>
    </alternativeName>
</protein>
<reference evidence="10" key="2">
    <citation type="journal article" date="2021" name="PeerJ">
        <title>Extensive microbial diversity within the chicken gut microbiome revealed by metagenomics and culture.</title>
        <authorList>
            <person name="Gilroy R."/>
            <person name="Ravi A."/>
            <person name="Getino M."/>
            <person name="Pursley I."/>
            <person name="Horton D.L."/>
            <person name="Alikhan N.F."/>
            <person name="Baker D."/>
            <person name="Gharbi K."/>
            <person name="Hall N."/>
            <person name="Watson M."/>
            <person name="Adriaenssens E.M."/>
            <person name="Foster-Nyarko E."/>
            <person name="Jarju S."/>
            <person name="Secka A."/>
            <person name="Antonio M."/>
            <person name="Oren A."/>
            <person name="Chaudhuri R.R."/>
            <person name="La Ragione R."/>
            <person name="Hildebrand F."/>
            <person name="Pallen M.J."/>
        </authorList>
    </citation>
    <scope>NUCLEOTIDE SEQUENCE</scope>
    <source>
        <strain evidence="10">ChiSjej2B20-13462</strain>
    </source>
</reference>
<dbReference type="Gene3D" id="3.40.50.300">
    <property type="entry name" value="P-loop containing nucleotide triphosphate hydrolases"/>
    <property type="match status" value="1"/>
</dbReference>
<dbReference type="InterPro" id="IPR027417">
    <property type="entry name" value="P-loop_NTPase"/>
</dbReference>
<dbReference type="GO" id="GO:0015949">
    <property type="term" value="P:nucleobase-containing small molecule interconversion"/>
    <property type="evidence" value="ECO:0007669"/>
    <property type="project" value="TreeGrafter"/>
</dbReference>
<dbReference type="Proteomes" id="UP000886874">
    <property type="component" value="Unassembled WGS sequence"/>
</dbReference>
<sequence length="226" mass="24751">MKHISIAIDGPAGAGKSTLARQVAEKLGYAYVDTGAIYRTIGLFLQICGVSPKDTDGIARLIDEAAIRVEYDEAGAQHMFLNDQDVTAELRTPDLSDYASKISAQPLVREVLLDLQRNLAATRNVVMDGRDIGTVVLPKADVKIFLTASPEVRARRRLLEMQEKGDKKASFEKVLADIRQRDDRDMHRAVAPLKCAHDAVKVDTSDLTLEESAAALLAVIEKRLGL</sequence>
<dbReference type="PANTHER" id="PTHR21299">
    <property type="entry name" value="CYTIDYLATE KINASE/PANTOATE-BETA-ALANINE LIGASE"/>
    <property type="match status" value="1"/>
</dbReference>
<dbReference type="NCBIfam" id="TIGR00017">
    <property type="entry name" value="cmk"/>
    <property type="match status" value="1"/>
</dbReference>
<feature type="binding site" evidence="8">
    <location>
        <begin position="10"/>
        <end position="18"/>
    </location>
    <ligand>
        <name>ATP</name>
        <dbReference type="ChEBI" id="CHEBI:30616"/>
    </ligand>
</feature>
<dbReference type="GO" id="GO:0036431">
    <property type="term" value="F:dCMP kinase activity"/>
    <property type="evidence" value="ECO:0007669"/>
    <property type="project" value="InterPro"/>
</dbReference>
<evidence type="ECO:0000256" key="6">
    <source>
        <dbReference type="ARBA" id="ARBA00047615"/>
    </source>
</evidence>
<evidence type="ECO:0000313" key="11">
    <source>
        <dbReference type="Proteomes" id="UP000886874"/>
    </source>
</evidence>
<comment type="catalytic activity">
    <reaction evidence="6 8">
        <text>dCMP + ATP = dCDP + ADP</text>
        <dbReference type="Rhea" id="RHEA:25094"/>
        <dbReference type="ChEBI" id="CHEBI:30616"/>
        <dbReference type="ChEBI" id="CHEBI:57566"/>
        <dbReference type="ChEBI" id="CHEBI:58593"/>
        <dbReference type="ChEBI" id="CHEBI:456216"/>
        <dbReference type="EC" id="2.7.4.25"/>
    </reaction>
</comment>
<dbReference type="SUPFAM" id="SSF52540">
    <property type="entry name" value="P-loop containing nucleoside triphosphate hydrolases"/>
    <property type="match status" value="1"/>
</dbReference>
<comment type="similarity">
    <text evidence="1 8">Belongs to the cytidylate kinase family. Type 1 subfamily.</text>
</comment>
<keyword evidence="2 8" id="KW-0808">Transferase</keyword>
<dbReference type="Pfam" id="PF02224">
    <property type="entry name" value="Cytidylate_kin"/>
    <property type="match status" value="1"/>
</dbReference>
<dbReference type="GO" id="GO:0005524">
    <property type="term" value="F:ATP binding"/>
    <property type="evidence" value="ECO:0007669"/>
    <property type="project" value="UniProtKB-UniRule"/>
</dbReference>
<keyword evidence="4 8" id="KW-0418">Kinase</keyword>
<evidence type="ECO:0000256" key="8">
    <source>
        <dbReference type="HAMAP-Rule" id="MF_00238"/>
    </source>
</evidence>